<evidence type="ECO:0008006" key="4">
    <source>
        <dbReference type="Google" id="ProtNLM"/>
    </source>
</evidence>
<name>A0A059FCV5_9PROT</name>
<dbReference type="RefSeq" id="WP_035581098.1">
    <property type="nucleotide sequence ID" value="NZ_ARYJ01000005.1"/>
</dbReference>
<sequence length="178" mass="19183">MTEPLSVAGLLTEKDVRKLTRLARGGTVGPTAVYYAGVTAPIISASMSVLIRNAMIMVGASPYWQWLVAALVAAFAGIAWYLIFIRWSYRHSHGRGTETSLETRIDLEDDGVVIRRGGIETRAAWPSVSDVAVSGGYVTVQLVGAAPLIIPSKWFGKNKAARQAFVARLKEKALPDGP</sequence>
<evidence type="ECO:0000313" key="2">
    <source>
        <dbReference type="EMBL" id="KCZ88432.1"/>
    </source>
</evidence>
<proteinExistence type="predicted"/>
<dbReference type="eggNOG" id="ENOG50315AF">
    <property type="taxonomic scope" value="Bacteria"/>
</dbReference>
<keyword evidence="1" id="KW-0812">Transmembrane</keyword>
<feature type="transmembrane region" description="Helical" evidence="1">
    <location>
        <begin position="32"/>
        <end position="51"/>
    </location>
</feature>
<dbReference type="EMBL" id="ARYJ01000005">
    <property type="protein sequence ID" value="KCZ88432.1"/>
    <property type="molecule type" value="Genomic_DNA"/>
</dbReference>
<accession>A0A059FCV5</accession>
<keyword evidence="3" id="KW-1185">Reference proteome</keyword>
<feature type="transmembrane region" description="Helical" evidence="1">
    <location>
        <begin position="63"/>
        <end position="85"/>
    </location>
</feature>
<organism evidence="2 3">
    <name type="scientific">Hyphomonas jannaschiana VP2</name>
    <dbReference type="NCBI Taxonomy" id="1280952"/>
    <lineage>
        <taxon>Bacteria</taxon>
        <taxon>Pseudomonadati</taxon>
        <taxon>Pseudomonadota</taxon>
        <taxon>Alphaproteobacteria</taxon>
        <taxon>Hyphomonadales</taxon>
        <taxon>Hyphomonadaceae</taxon>
        <taxon>Hyphomonas</taxon>
    </lineage>
</organism>
<gene>
    <name evidence="2" type="ORF">HJA_08694</name>
</gene>
<keyword evidence="1" id="KW-1133">Transmembrane helix</keyword>
<keyword evidence="1" id="KW-0472">Membrane</keyword>
<dbReference type="AlphaFoldDB" id="A0A059FCV5"/>
<evidence type="ECO:0000256" key="1">
    <source>
        <dbReference type="SAM" id="Phobius"/>
    </source>
</evidence>
<protein>
    <recommendedName>
        <fullName evidence="4">YcxB-like protein domain-containing protein</fullName>
    </recommendedName>
</protein>
<dbReference type="Proteomes" id="UP000024816">
    <property type="component" value="Unassembled WGS sequence"/>
</dbReference>
<dbReference type="STRING" id="1280952.HJA_08694"/>
<dbReference type="PATRIC" id="fig|1280952.3.peg.1731"/>
<comment type="caution">
    <text evidence="2">The sequence shown here is derived from an EMBL/GenBank/DDBJ whole genome shotgun (WGS) entry which is preliminary data.</text>
</comment>
<dbReference type="OrthoDB" id="7629173at2"/>
<evidence type="ECO:0000313" key="3">
    <source>
        <dbReference type="Proteomes" id="UP000024816"/>
    </source>
</evidence>
<reference evidence="2 3" key="1">
    <citation type="journal article" date="2014" name="Antonie Van Leeuwenhoek">
        <title>Hyphomonas beringensis sp. nov. and Hyphomonas chukchiensis sp. nov., isolated from surface seawater of the Bering Sea and Chukchi Sea.</title>
        <authorList>
            <person name="Li C."/>
            <person name="Lai Q."/>
            <person name="Li G."/>
            <person name="Dong C."/>
            <person name="Wang J."/>
            <person name="Liao Y."/>
            <person name="Shao Z."/>
        </authorList>
    </citation>
    <scope>NUCLEOTIDE SEQUENCE [LARGE SCALE GENOMIC DNA]</scope>
    <source>
        <strain evidence="2 3">VP2</strain>
    </source>
</reference>